<proteinExistence type="predicted"/>
<sequence>MIQSSELDRAAELGQASDLHVAEGHSVEQPDNLPLSGKQLSSPRDETSASQPSHQNTAGCGIVPSSNIQMQIGALQC</sequence>
<protein>
    <submittedName>
        <fullName evidence="2">Uncharacterized protein</fullName>
    </submittedName>
</protein>
<evidence type="ECO:0000313" key="2">
    <source>
        <dbReference type="EMBL" id="KAL1870791.1"/>
    </source>
</evidence>
<reference evidence="2 3" key="1">
    <citation type="journal article" date="2024" name="Commun. Biol.">
        <title>Comparative genomic analysis of thermophilic fungi reveals convergent evolutionary adaptations and gene losses.</title>
        <authorList>
            <person name="Steindorff A.S."/>
            <person name="Aguilar-Pontes M.V."/>
            <person name="Robinson A.J."/>
            <person name="Andreopoulos B."/>
            <person name="LaButti K."/>
            <person name="Kuo A."/>
            <person name="Mondo S."/>
            <person name="Riley R."/>
            <person name="Otillar R."/>
            <person name="Haridas S."/>
            <person name="Lipzen A."/>
            <person name="Grimwood J."/>
            <person name="Schmutz J."/>
            <person name="Clum A."/>
            <person name="Reid I.D."/>
            <person name="Moisan M.C."/>
            <person name="Butler G."/>
            <person name="Nguyen T.T.M."/>
            <person name="Dewar K."/>
            <person name="Conant G."/>
            <person name="Drula E."/>
            <person name="Henrissat B."/>
            <person name="Hansel C."/>
            <person name="Singer S."/>
            <person name="Hutchinson M.I."/>
            <person name="de Vries R.P."/>
            <person name="Natvig D.O."/>
            <person name="Powell A.J."/>
            <person name="Tsang A."/>
            <person name="Grigoriev I.V."/>
        </authorList>
    </citation>
    <scope>NUCLEOTIDE SEQUENCE [LARGE SCALE GENOMIC DNA]</scope>
    <source>
        <strain evidence="2 3">ATCC 24622</strain>
    </source>
</reference>
<accession>A0ABR3X505</accession>
<feature type="region of interest" description="Disordered" evidence="1">
    <location>
        <begin position="1"/>
        <end position="63"/>
    </location>
</feature>
<keyword evidence="3" id="KW-1185">Reference proteome</keyword>
<evidence type="ECO:0000313" key="3">
    <source>
        <dbReference type="Proteomes" id="UP001586593"/>
    </source>
</evidence>
<name>A0ABR3X505_9PEZI</name>
<feature type="compositionally biased region" description="Polar residues" evidence="1">
    <location>
        <begin position="38"/>
        <end position="63"/>
    </location>
</feature>
<gene>
    <name evidence="2" type="ORF">VTK73DRAFT_2515</name>
</gene>
<feature type="compositionally biased region" description="Basic and acidic residues" evidence="1">
    <location>
        <begin position="1"/>
        <end position="11"/>
    </location>
</feature>
<organism evidence="2 3">
    <name type="scientific">Phialemonium thermophilum</name>
    <dbReference type="NCBI Taxonomy" id="223376"/>
    <lineage>
        <taxon>Eukaryota</taxon>
        <taxon>Fungi</taxon>
        <taxon>Dikarya</taxon>
        <taxon>Ascomycota</taxon>
        <taxon>Pezizomycotina</taxon>
        <taxon>Sordariomycetes</taxon>
        <taxon>Sordariomycetidae</taxon>
        <taxon>Cephalothecales</taxon>
        <taxon>Cephalothecaceae</taxon>
        <taxon>Phialemonium</taxon>
    </lineage>
</organism>
<comment type="caution">
    <text evidence="2">The sequence shown here is derived from an EMBL/GenBank/DDBJ whole genome shotgun (WGS) entry which is preliminary data.</text>
</comment>
<dbReference type="Proteomes" id="UP001586593">
    <property type="component" value="Unassembled WGS sequence"/>
</dbReference>
<evidence type="ECO:0000256" key="1">
    <source>
        <dbReference type="SAM" id="MobiDB-lite"/>
    </source>
</evidence>
<dbReference type="EMBL" id="JAZHXJ010000170">
    <property type="protein sequence ID" value="KAL1870791.1"/>
    <property type="molecule type" value="Genomic_DNA"/>
</dbReference>